<keyword evidence="4" id="KW-1185">Reference proteome</keyword>
<evidence type="ECO:0000256" key="1">
    <source>
        <dbReference type="SAM" id="MobiDB-lite"/>
    </source>
</evidence>
<evidence type="ECO:0000313" key="3">
    <source>
        <dbReference type="EMBL" id="KAK1360192.1"/>
    </source>
</evidence>
<evidence type="ECO:0000313" key="4">
    <source>
        <dbReference type="Proteomes" id="UP001237642"/>
    </source>
</evidence>
<dbReference type="AlphaFoldDB" id="A0AAD8H5X9"/>
<sequence length="135" mass="15071">MIWRECLLFCVIVCVSLRELHATFHSPNSNSNTEIKKFGSPKSALAHNQATPSSHEDSHYSNVSFEPSKEDISTKRKTLIPLSEVDDARCEWCGIVYAGEYRANTRKSCRLSADAAKEEMVKNGGKRVEALNTHG</sequence>
<feature type="signal peptide" evidence="2">
    <location>
        <begin position="1"/>
        <end position="22"/>
    </location>
</feature>
<organism evidence="3 4">
    <name type="scientific">Heracleum sosnowskyi</name>
    <dbReference type="NCBI Taxonomy" id="360622"/>
    <lineage>
        <taxon>Eukaryota</taxon>
        <taxon>Viridiplantae</taxon>
        <taxon>Streptophyta</taxon>
        <taxon>Embryophyta</taxon>
        <taxon>Tracheophyta</taxon>
        <taxon>Spermatophyta</taxon>
        <taxon>Magnoliopsida</taxon>
        <taxon>eudicotyledons</taxon>
        <taxon>Gunneridae</taxon>
        <taxon>Pentapetalae</taxon>
        <taxon>asterids</taxon>
        <taxon>campanulids</taxon>
        <taxon>Apiales</taxon>
        <taxon>Apiaceae</taxon>
        <taxon>Apioideae</taxon>
        <taxon>apioid superclade</taxon>
        <taxon>Tordylieae</taxon>
        <taxon>Tordyliinae</taxon>
        <taxon>Heracleum</taxon>
    </lineage>
</organism>
<feature type="region of interest" description="Disordered" evidence="1">
    <location>
        <begin position="28"/>
        <end position="73"/>
    </location>
</feature>
<reference evidence="3" key="2">
    <citation type="submission" date="2023-05" db="EMBL/GenBank/DDBJ databases">
        <authorList>
            <person name="Schelkunov M.I."/>
        </authorList>
    </citation>
    <scope>NUCLEOTIDE SEQUENCE</scope>
    <source>
        <strain evidence="3">Hsosn_3</strain>
        <tissue evidence="3">Leaf</tissue>
    </source>
</reference>
<reference evidence="3" key="1">
    <citation type="submission" date="2023-02" db="EMBL/GenBank/DDBJ databases">
        <title>Genome of toxic invasive species Heracleum sosnowskyi carries increased number of genes despite the absence of recent whole-genome duplications.</title>
        <authorList>
            <person name="Schelkunov M."/>
            <person name="Shtratnikova V."/>
            <person name="Makarenko M."/>
            <person name="Klepikova A."/>
            <person name="Omelchenko D."/>
            <person name="Novikova G."/>
            <person name="Obukhova E."/>
            <person name="Bogdanov V."/>
            <person name="Penin A."/>
            <person name="Logacheva M."/>
        </authorList>
    </citation>
    <scope>NUCLEOTIDE SEQUENCE</scope>
    <source>
        <strain evidence="3">Hsosn_3</strain>
        <tissue evidence="3">Leaf</tissue>
    </source>
</reference>
<dbReference type="Proteomes" id="UP001237642">
    <property type="component" value="Unassembled WGS sequence"/>
</dbReference>
<evidence type="ECO:0000256" key="2">
    <source>
        <dbReference type="SAM" id="SignalP"/>
    </source>
</evidence>
<dbReference type="EMBL" id="JAUIZM010000010">
    <property type="protein sequence ID" value="KAK1360192.1"/>
    <property type="molecule type" value="Genomic_DNA"/>
</dbReference>
<keyword evidence="2" id="KW-0732">Signal</keyword>
<gene>
    <name evidence="3" type="ORF">POM88_044666</name>
</gene>
<protein>
    <submittedName>
        <fullName evidence="3">Uncharacterized protein</fullName>
    </submittedName>
</protein>
<name>A0AAD8H5X9_9APIA</name>
<accession>A0AAD8H5X9</accession>
<proteinExistence type="predicted"/>
<feature type="chain" id="PRO_5042099749" evidence="2">
    <location>
        <begin position="23"/>
        <end position="135"/>
    </location>
</feature>
<comment type="caution">
    <text evidence="3">The sequence shown here is derived from an EMBL/GenBank/DDBJ whole genome shotgun (WGS) entry which is preliminary data.</text>
</comment>